<dbReference type="PROSITE" id="PS50215">
    <property type="entry name" value="ADAM_MEPRO"/>
    <property type="match status" value="1"/>
</dbReference>
<reference evidence="5" key="1">
    <citation type="submission" date="2025-08" db="UniProtKB">
        <authorList>
            <consortium name="RefSeq"/>
        </authorList>
    </citation>
    <scope>IDENTIFICATION</scope>
</reference>
<dbReference type="GeneID" id="110990387"/>
<feature type="signal peptide" evidence="2">
    <location>
        <begin position="1"/>
        <end position="21"/>
    </location>
</feature>
<keyword evidence="4" id="KW-1185">Reference proteome</keyword>
<feature type="active site" evidence="1">
    <location>
        <position position="345"/>
    </location>
</feature>
<dbReference type="RefSeq" id="XP_022111065.1">
    <property type="nucleotide sequence ID" value="XM_022255373.1"/>
</dbReference>
<feature type="domain" description="Peptidase M12B" evidence="3">
    <location>
        <begin position="207"/>
        <end position="393"/>
    </location>
</feature>
<protein>
    <submittedName>
        <fullName evidence="5">Zinc metalloproteinase-disintegrin-like ohanin</fullName>
    </submittedName>
</protein>
<dbReference type="OrthoDB" id="5951731at2759"/>
<feature type="binding site" evidence="1">
    <location>
        <position position="344"/>
    </location>
    <ligand>
        <name>Zn(2+)</name>
        <dbReference type="ChEBI" id="CHEBI:29105"/>
        <note>catalytic</note>
    </ligand>
</feature>
<evidence type="ECO:0000259" key="3">
    <source>
        <dbReference type="PROSITE" id="PS50215"/>
    </source>
</evidence>
<sequence>MAVRVLLVVFAACLWATPCLSWRELQERDIQRLFDVESAEKAPQHEIIYPYVVTEEGAFAVTGDALSSDNLRLTFQAFGEDFDLPLQRDDFGISPDFEMPAISAEGRQKLPIRTDCLYSGKWNSDPESVVTAETSEGLHVMIYRKGVPIHVTPLKDHPASHEGVGLAHVAYKGSNEIRCGVDSSVMGPVRYTTEHETSEPVHKEAQKVLELALYADYQLYEKHGSETGQKLIRLGAAATGLLKLQSLTGGNLNIKLTGGGVITDEDELQTTTNIVDSLFKCRDHAGDNWKAPGEPFHFDNAAYVSGQPYIFTVGYAYIGVCGNKHAVSISGFREPDGNAPTLAHEIGHNLGCRHDGTDNTCDSGTYIMASGVPFDFNPSTWSTCSKDEYDKFMATVSCYDD</sequence>
<organism evidence="4 5">
    <name type="scientific">Acanthaster planci</name>
    <name type="common">Crown-of-thorns starfish</name>
    <dbReference type="NCBI Taxonomy" id="133434"/>
    <lineage>
        <taxon>Eukaryota</taxon>
        <taxon>Metazoa</taxon>
        <taxon>Echinodermata</taxon>
        <taxon>Eleutherozoa</taxon>
        <taxon>Asterozoa</taxon>
        <taxon>Asteroidea</taxon>
        <taxon>Valvatacea</taxon>
        <taxon>Valvatida</taxon>
        <taxon>Acanthasteridae</taxon>
        <taxon>Acanthaster</taxon>
    </lineage>
</organism>
<evidence type="ECO:0000256" key="1">
    <source>
        <dbReference type="PROSITE-ProRule" id="PRU00276"/>
    </source>
</evidence>
<proteinExistence type="predicted"/>
<dbReference type="InterPro" id="IPR001590">
    <property type="entry name" value="Peptidase_M12B"/>
</dbReference>
<dbReference type="GO" id="GO:0004222">
    <property type="term" value="F:metalloendopeptidase activity"/>
    <property type="evidence" value="ECO:0007669"/>
    <property type="project" value="InterPro"/>
</dbReference>
<dbReference type="GO" id="GO:0046872">
    <property type="term" value="F:metal ion binding"/>
    <property type="evidence" value="ECO:0007669"/>
    <property type="project" value="UniProtKB-KW"/>
</dbReference>
<keyword evidence="1" id="KW-0862">Zinc</keyword>
<feature type="binding site" evidence="1">
    <location>
        <position position="348"/>
    </location>
    <ligand>
        <name>Zn(2+)</name>
        <dbReference type="ChEBI" id="CHEBI:29105"/>
        <note>catalytic</note>
    </ligand>
</feature>
<evidence type="ECO:0000313" key="4">
    <source>
        <dbReference type="Proteomes" id="UP000694845"/>
    </source>
</evidence>
<dbReference type="Pfam" id="PF01421">
    <property type="entry name" value="Reprolysin"/>
    <property type="match status" value="1"/>
</dbReference>
<dbReference type="OMA" id="YTTEHET"/>
<dbReference type="PANTHER" id="PTHR11905">
    <property type="entry name" value="ADAM A DISINTEGRIN AND METALLOPROTEASE DOMAIN"/>
    <property type="match status" value="1"/>
</dbReference>
<dbReference type="Gene3D" id="3.40.390.10">
    <property type="entry name" value="Collagenase (Catalytic Domain)"/>
    <property type="match status" value="1"/>
</dbReference>
<accession>A0A8B8A265</accession>
<name>A0A8B8A265_ACAPL</name>
<gene>
    <name evidence="5" type="primary">LOC110990387</name>
</gene>
<dbReference type="Proteomes" id="UP000694845">
    <property type="component" value="Unplaced"/>
</dbReference>
<dbReference type="SUPFAM" id="SSF55486">
    <property type="entry name" value="Metalloproteases ('zincins'), catalytic domain"/>
    <property type="match status" value="1"/>
</dbReference>
<dbReference type="GO" id="GO:0006508">
    <property type="term" value="P:proteolysis"/>
    <property type="evidence" value="ECO:0007669"/>
    <property type="project" value="InterPro"/>
</dbReference>
<keyword evidence="2" id="KW-0732">Signal</keyword>
<feature type="binding site" evidence="1">
    <location>
        <position position="354"/>
    </location>
    <ligand>
        <name>Zn(2+)</name>
        <dbReference type="ChEBI" id="CHEBI:29105"/>
        <note>catalytic</note>
    </ligand>
</feature>
<feature type="chain" id="PRO_5034596127" evidence="2">
    <location>
        <begin position="22"/>
        <end position="401"/>
    </location>
</feature>
<dbReference type="KEGG" id="aplc:110990387"/>
<comment type="caution">
    <text evidence="1">Lacks conserved residue(s) required for the propagation of feature annotation.</text>
</comment>
<dbReference type="InterPro" id="IPR024079">
    <property type="entry name" value="MetalloPept_cat_dom_sf"/>
</dbReference>
<dbReference type="AlphaFoldDB" id="A0A8B8A265"/>
<dbReference type="PANTHER" id="PTHR11905:SF159">
    <property type="entry name" value="ADAM METALLOPROTEASE"/>
    <property type="match status" value="1"/>
</dbReference>
<evidence type="ECO:0000313" key="5">
    <source>
        <dbReference type="RefSeq" id="XP_022111065.1"/>
    </source>
</evidence>
<evidence type="ECO:0000256" key="2">
    <source>
        <dbReference type="SAM" id="SignalP"/>
    </source>
</evidence>
<keyword evidence="1" id="KW-0479">Metal-binding</keyword>